<evidence type="ECO:0000313" key="3">
    <source>
        <dbReference type="Proteomes" id="UP000184188"/>
    </source>
</evidence>
<evidence type="ECO:0000256" key="1">
    <source>
        <dbReference type="SAM" id="MobiDB-lite"/>
    </source>
</evidence>
<accession>A0A1L9SDP9</accession>
<dbReference type="RefSeq" id="XP_022579836.1">
    <property type="nucleotide sequence ID" value="XM_022728059.1"/>
</dbReference>
<dbReference type="GeneID" id="34614523"/>
<dbReference type="Proteomes" id="UP000184188">
    <property type="component" value="Unassembled WGS sequence"/>
</dbReference>
<organism evidence="2 3">
    <name type="scientific">Penicilliopsis zonata CBS 506.65</name>
    <dbReference type="NCBI Taxonomy" id="1073090"/>
    <lineage>
        <taxon>Eukaryota</taxon>
        <taxon>Fungi</taxon>
        <taxon>Dikarya</taxon>
        <taxon>Ascomycota</taxon>
        <taxon>Pezizomycotina</taxon>
        <taxon>Eurotiomycetes</taxon>
        <taxon>Eurotiomycetidae</taxon>
        <taxon>Eurotiales</taxon>
        <taxon>Aspergillaceae</taxon>
        <taxon>Penicilliopsis</taxon>
    </lineage>
</organism>
<name>A0A1L9SDP9_9EURO</name>
<sequence length="148" mass="15508">MHSVPAGRCSLCLQLPYSVPKGLGACEAEEEASPLPTTHQHSGHSAAGLGGPRGPRGPRGRGRPAEPGARRPEPARGPSDARPNGEARGDGTSLICCFWMPKTKTLPLPVVLLASPEWRMVCRPAGPDTASLFAAEVSDTTGRRRGPE</sequence>
<gene>
    <name evidence="2" type="ORF">ASPZODRAFT_26686</name>
</gene>
<dbReference type="EMBL" id="KV878345">
    <property type="protein sequence ID" value="OJJ45326.1"/>
    <property type="molecule type" value="Genomic_DNA"/>
</dbReference>
<dbReference type="AlphaFoldDB" id="A0A1L9SDP9"/>
<reference evidence="3" key="1">
    <citation type="journal article" date="2017" name="Genome Biol.">
        <title>Comparative genomics reveals high biological diversity and specific adaptations in the industrially and medically important fungal genus Aspergillus.</title>
        <authorList>
            <person name="de Vries R.P."/>
            <person name="Riley R."/>
            <person name="Wiebenga A."/>
            <person name="Aguilar-Osorio G."/>
            <person name="Amillis S."/>
            <person name="Uchima C.A."/>
            <person name="Anderluh G."/>
            <person name="Asadollahi M."/>
            <person name="Askin M."/>
            <person name="Barry K."/>
            <person name="Battaglia E."/>
            <person name="Bayram O."/>
            <person name="Benocci T."/>
            <person name="Braus-Stromeyer S.A."/>
            <person name="Caldana C."/>
            <person name="Canovas D."/>
            <person name="Cerqueira G.C."/>
            <person name="Chen F."/>
            <person name="Chen W."/>
            <person name="Choi C."/>
            <person name="Clum A."/>
            <person name="Dos Santos R.A."/>
            <person name="Damasio A.R."/>
            <person name="Diallinas G."/>
            <person name="Emri T."/>
            <person name="Fekete E."/>
            <person name="Flipphi M."/>
            <person name="Freyberg S."/>
            <person name="Gallo A."/>
            <person name="Gournas C."/>
            <person name="Habgood R."/>
            <person name="Hainaut M."/>
            <person name="Harispe M.L."/>
            <person name="Henrissat B."/>
            <person name="Hilden K.S."/>
            <person name="Hope R."/>
            <person name="Hossain A."/>
            <person name="Karabika E."/>
            <person name="Karaffa L."/>
            <person name="Karanyi Z."/>
            <person name="Krasevec N."/>
            <person name="Kuo A."/>
            <person name="Kusch H."/>
            <person name="LaButti K."/>
            <person name="Lagendijk E.L."/>
            <person name="Lapidus A."/>
            <person name="Levasseur A."/>
            <person name="Lindquist E."/>
            <person name="Lipzen A."/>
            <person name="Logrieco A.F."/>
            <person name="MacCabe A."/>
            <person name="Maekelae M.R."/>
            <person name="Malavazi I."/>
            <person name="Melin P."/>
            <person name="Meyer V."/>
            <person name="Mielnichuk N."/>
            <person name="Miskei M."/>
            <person name="Molnar A.P."/>
            <person name="Mule G."/>
            <person name="Ngan C.Y."/>
            <person name="Orejas M."/>
            <person name="Orosz E."/>
            <person name="Ouedraogo J.P."/>
            <person name="Overkamp K.M."/>
            <person name="Park H.-S."/>
            <person name="Perrone G."/>
            <person name="Piumi F."/>
            <person name="Punt P.J."/>
            <person name="Ram A.F."/>
            <person name="Ramon A."/>
            <person name="Rauscher S."/>
            <person name="Record E."/>
            <person name="Riano-Pachon D.M."/>
            <person name="Robert V."/>
            <person name="Roehrig J."/>
            <person name="Ruller R."/>
            <person name="Salamov A."/>
            <person name="Salih N.S."/>
            <person name="Samson R.A."/>
            <person name="Sandor E."/>
            <person name="Sanguinetti M."/>
            <person name="Schuetze T."/>
            <person name="Sepcic K."/>
            <person name="Shelest E."/>
            <person name="Sherlock G."/>
            <person name="Sophianopoulou V."/>
            <person name="Squina F.M."/>
            <person name="Sun H."/>
            <person name="Susca A."/>
            <person name="Todd R.B."/>
            <person name="Tsang A."/>
            <person name="Unkles S.E."/>
            <person name="van de Wiele N."/>
            <person name="van Rossen-Uffink D."/>
            <person name="Oliveira J.V."/>
            <person name="Vesth T.C."/>
            <person name="Visser J."/>
            <person name="Yu J.-H."/>
            <person name="Zhou M."/>
            <person name="Andersen M.R."/>
            <person name="Archer D.B."/>
            <person name="Baker S.E."/>
            <person name="Benoit I."/>
            <person name="Brakhage A.A."/>
            <person name="Braus G.H."/>
            <person name="Fischer R."/>
            <person name="Frisvad J.C."/>
            <person name="Goldman G.H."/>
            <person name="Houbraken J."/>
            <person name="Oakley B."/>
            <person name="Pocsi I."/>
            <person name="Scazzocchio C."/>
            <person name="Seiboth B."/>
            <person name="vanKuyk P.A."/>
            <person name="Wortman J."/>
            <person name="Dyer P.S."/>
            <person name="Grigoriev I.V."/>
        </authorList>
    </citation>
    <scope>NUCLEOTIDE SEQUENCE [LARGE SCALE GENOMIC DNA]</scope>
    <source>
        <strain evidence="3">CBS 506.65</strain>
    </source>
</reference>
<proteinExistence type="predicted"/>
<feature type="region of interest" description="Disordered" evidence="1">
    <location>
        <begin position="28"/>
        <end position="88"/>
    </location>
</feature>
<dbReference type="VEuPathDB" id="FungiDB:ASPZODRAFT_26686"/>
<protein>
    <submittedName>
        <fullName evidence="2">Uncharacterized protein</fullName>
    </submittedName>
</protein>
<keyword evidence="3" id="KW-1185">Reference proteome</keyword>
<evidence type="ECO:0000313" key="2">
    <source>
        <dbReference type="EMBL" id="OJJ45326.1"/>
    </source>
</evidence>